<dbReference type="Proteomes" id="UP000050514">
    <property type="component" value="Unassembled WGS sequence"/>
</dbReference>
<dbReference type="PRINTS" id="PR00958">
    <property type="entry name" value="HOMSERKINASE"/>
</dbReference>
<dbReference type="GO" id="GO:0004413">
    <property type="term" value="F:homoserine kinase activity"/>
    <property type="evidence" value="ECO:0007669"/>
    <property type="project" value="UniProtKB-UniRule"/>
</dbReference>
<feature type="domain" description="GHMP kinase N-terminal" evidence="9">
    <location>
        <begin position="59"/>
        <end position="142"/>
    </location>
</feature>
<dbReference type="EC" id="2.7.1.39" evidence="7 8"/>
<dbReference type="PANTHER" id="PTHR20861:SF1">
    <property type="entry name" value="HOMOSERINE KINASE"/>
    <property type="match status" value="1"/>
</dbReference>
<dbReference type="InterPro" id="IPR014721">
    <property type="entry name" value="Ribsml_uS5_D2-typ_fold_subgr"/>
</dbReference>
<organism evidence="11 12">
    <name type="scientific">Bellilinea caldifistulae</name>
    <dbReference type="NCBI Taxonomy" id="360411"/>
    <lineage>
        <taxon>Bacteria</taxon>
        <taxon>Bacillati</taxon>
        <taxon>Chloroflexota</taxon>
        <taxon>Anaerolineae</taxon>
        <taxon>Anaerolineales</taxon>
        <taxon>Anaerolineaceae</taxon>
        <taxon>Bellilinea</taxon>
    </lineage>
</organism>
<dbReference type="GO" id="GO:0005524">
    <property type="term" value="F:ATP binding"/>
    <property type="evidence" value="ECO:0007669"/>
    <property type="project" value="UniProtKB-UniRule"/>
</dbReference>
<evidence type="ECO:0000256" key="6">
    <source>
        <dbReference type="ARBA" id="ARBA00022840"/>
    </source>
</evidence>
<dbReference type="Pfam" id="PF00288">
    <property type="entry name" value="GHMP_kinases_N"/>
    <property type="match status" value="1"/>
</dbReference>
<dbReference type="PATRIC" id="fig|360411.5.peg.1303"/>
<evidence type="ECO:0000259" key="9">
    <source>
        <dbReference type="Pfam" id="PF00288"/>
    </source>
</evidence>
<comment type="function">
    <text evidence="7">Catalyzes the ATP-dependent phosphorylation of L-homoserine to L-homoserine phosphate.</text>
</comment>
<dbReference type="SUPFAM" id="SSF55060">
    <property type="entry name" value="GHMP Kinase, C-terminal domain"/>
    <property type="match status" value="1"/>
</dbReference>
<gene>
    <name evidence="7" type="primary">thrB</name>
    <name evidence="11" type="ORF">AC812_01025</name>
</gene>
<dbReference type="Gene3D" id="3.30.70.890">
    <property type="entry name" value="GHMP kinase, C-terminal domain"/>
    <property type="match status" value="1"/>
</dbReference>
<comment type="similarity">
    <text evidence="7">Belongs to the GHMP kinase family. Homoserine kinase subfamily.</text>
</comment>
<dbReference type="EMBL" id="LGHJ01000004">
    <property type="protein sequence ID" value="KPL78561.1"/>
    <property type="molecule type" value="Genomic_DNA"/>
</dbReference>
<evidence type="ECO:0000259" key="10">
    <source>
        <dbReference type="Pfam" id="PF08544"/>
    </source>
</evidence>
<evidence type="ECO:0000256" key="2">
    <source>
        <dbReference type="ARBA" id="ARBA00022679"/>
    </source>
</evidence>
<keyword evidence="2 7" id="KW-0808">Transferase</keyword>
<sequence length="299" mass="31861">MNELVVTVPASSANLGPGFDCLGLALDLWNTTTFRLGGDGIRVHVEGEGAGKLPEDTGNLVVQAFTTLYVRREATMPRDLQVECHNLIPIESGLGSSTAAILTGLIAANFFLGQPLTRLELLRMTIDIEGHADNAAAALFGGLVLVASDLHPPIVRSYTLPALNLVVVVPKVDLSTREARKLLPAMVERCDAIFNLNRTALVIDALREGDRKLLMTAMDDRLHQPYRFPLIPGSQAAIRAANELGAAAALSGAGPSVIAFANDNANAVAQTMQAAFRAAGVESRCYHLTPTMKAAHWYG</sequence>
<comment type="caution">
    <text evidence="7">Lacks conserved residue(s) required for the propagation of feature annotation.</text>
</comment>
<keyword evidence="5 7" id="KW-0418">Kinase</keyword>
<evidence type="ECO:0000256" key="3">
    <source>
        <dbReference type="ARBA" id="ARBA00022697"/>
    </source>
</evidence>
<dbReference type="Pfam" id="PF08544">
    <property type="entry name" value="GHMP_kinases_C"/>
    <property type="match status" value="1"/>
</dbReference>
<dbReference type="PIRSF" id="PIRSF000676">
    <property type="entry name" value="Homoser_kin"/>
    <property type="match status" value="1"/>
</dbReference>
<dbReference type="InterPro" id="IPR020568">
    <property type="entry name" value="Ribosomal_Su5_D2-typ_SF"/>
</dbReference>
<evidence type="ECO:0000256" key="7">
    <source>
        <dbReference type="HAMAP-Rule" id="MF_00384"/>
    </source>
</evidence>
<keyword evidence="3 7" id="KW-0791">Threonine biosynthesis</keyword>
<dbReference type="InterPro" id="IPR006204">
    <property type="entry name" value="GHMP_kinase_N_dom"/>
</dbReference>
<proteinExistence type="inferred from homology"/>
<dbReference type="InterPro" id="IPR036554">
    <property type="entry name" value="GHMP_kinase_C_sf"/>
</dbReference>
<dbReference type="RefSeq" id="WP_061917988.1">
    <property type="nucleotide sequence ID" value="NZ_DF967971.1"/>
</dbReference>
<dbReference type="STRING" id="360411.AC812_01025"/>
<dbReference type="UniPathway" id="UPA00050">
    <property type="reaction ID" value="UER00064"/>
</dbReference>
<dbReference type="InterPro" id="IPR013750">
    <property type="entry name" value="GHMP_kinase_C_dom"/>
</dbReference>
<keyword evidence="6 7" id="KW-0067">ATP-binding</keyword>
<protein>
    <recommendedName>
        <fullName evidence="7 8">Homoserine kinase</fullName>
        <shortName evidence="7">HK</shortName>
        <shortName evidence="7">HSK</shortName>
        <ecNumber evidence="7 8">2.7.1.39</ecNumber>
    </recommendedName>
</protein>
<dbReference type="NCBIfam" id="TIGR00191">
    <property type="entry name" value="thrB"/>
    <property type="match status" value="1"/>
</dbReference>
<evidence type="ECO:0000256" key="5">
    <source>
        <dbReference type="ARBA" id="ARBA00022777"/>
    </source>
</evidence>
<dbReference type="GO" id="GO:0009088">
    <property type="term" value="P:threonine biosynthetic process"/>
    <property type="evidence" value="ECO:0007669"/>
    <property type="project" value="UniProtKB-UniRule"/>
</dbReference>
<keyword evidence="7" id="KW-0963">Cytoplasm</keyword>
<keyword evidence="4 7" id="KW-0547">Nucleotide-binding</keyword>
<evidence type="ECO:0000313" key="12">
    <source>
        <dbReference type="Proteomes" id="UP000050514"/>
    </source>
</evidence>
<comment type="caution">
    <text evidence="11">The sequence shown here is derived from an EMBL/GenBank/DDBJ whole genome shotgun (WGS) entry which is preliminary data.</text>
</comment>
<dbReference type="OrthoDB" id="9769912at2"/>
<comment type="pathway">
    <text evidence="7">Amino-acid biosynthesis; L-threonine biosynthesis; L-threonine from L-aspartate: step 4/5.</text>
</comment>
<comment type="catalytic activity">
    <reaction evidence="7">
        <text>L-homoserine + ATP = O-phospho-L-homoserine + ADP + H(+)</text>
        <dbReference type="Rhea" id="RHEA:13985"/>
        <dbReference type="ChEBI" id="CHEBI:15378"/>
        <dbReference type="ChEBI" id="CHEBI:30616"/>
        <dbReference type="ChEBI" id="CHEBI:57476"/>
        <dbReference type="ChEBI" id="CHEBI:57590"/>
        <dbReference type="ChEBI" id="CHEBI:456216"/>
        <dbReference type="EC" id="2.7.1.39"/>
    </reaction>
</comment>
<accession>A0A0P6XPI4</accession>
<evidence type="ECO:0000256" key="4">
    <source>
        <dbReference type="ARBA" id="ARBA00022741"/>
    </source>
</evidence>
<reference evidence="11 12" key="1">
    <citation type="submission" date="2015-07" db="EMBL/GenBank/DDBJ databases">
        <title>Draft genome of Bellilinea caldifistulae DSM 17877.</title>
        <authorList>
            <person name="Hemp J."/>
            <person name="Ward L.M."/>
            <person name="Pace L.A."/>
            <person name="Fischer W.W."/>
        </authorList>
    </citation>
    <scope>NUCLEOTIDE SEQUENCE [LARGE SCALE GENOMIC DNA]</scope>
    <source>
        <strain evidence="11 12">GOMI-1</strain>
    </source>
</reference>
<keyword evidence="1 7" id="KW-0028">Amino-acid biosynthesis</keyword>
<dbReference type="InterPro" id="IPR000870">
    <property type="entry name" value="Homoserine_kinase"/>
</dbReference>
<evidence type="ECO:0000256" key="8">
    <source>
        <dbReference type="NCBIfam" id="TIGR00191"/>
    </source>
</evidence>
<dbReference type="PANTHER" id="PTHR20861">
    <property type="entry name" value="HOMOSERINE/4-DIPHOSPHOCYTIDYL-2-C-METHYL-D-ERYTHRITOL KINASE"/>
    <property type="match status" value="1"/>
</dbReference>
<feature type="domain" description="GHMP kinase C-terminal" evidence="10">
    <location>
        <begin position="203"/>
        <end position="277"/>
    </location>
</feature>
<dbReference type="Gene3D" id="3.30.230.10">
    <property type="match status" value="1"/>
</dbReference>
<evidence type="ECO:0000256" key="1">
    <source>
        <dbReference type="ARBA" id="ARBA00022605"/>
    </source>
</evidence>
<dbReference type="GO" id="GO:0005737">
    <property type="term" value="C:cytoplasm"/>
    <property type="evidence" value="ECO:0007669"/>
    <property type="project" value="UniProtKB-SubCell"/>
</dbReference>
<evidence type="ECO:0000313" key="11">
    <source>
        <dbReference type="EMBL" id="KPL78561.1"/>
    </source>
</evidence>
<dbReference type="SUPFAM" id="SSF54211">
    <property type="entry name" value="Ribosomal protein S5 domain 2-like"/>
    <property type="match status" value="1"/>
</dbReference>
<keyword evidence="12" id="KW-1185">Reference proteome</keyword>
<dbReference type="HAMAP" id="MF_00384">
    <property type="entry name" value="Homoser_kinase"/>
    <property type="match status" value="1"/>
</dbReference>
<comment type="subcellular location">
    <subcellularLocation>
        <location evidence="7">Cytoplasm</location>
    </subcellularLocation>
</comment>
<dbReference type="AlphaFoldDB" id="A0A0P6XPI4"/>
<name>A0A0P6XPI4_9CHLR</name>